<proteinExistence type="predicted"/>
<dbReference type="PANTHER" id="PTHR43482">
    <property type="entry name" value="PROTEIN AST1-RELATED"/>
    <property type="match status" value="1"/>
</dbReference>
<dbReference type="PANTHER" id="PTHR43482:SF1">
    <property type="entry name" value="PROTEIN AST1-RELATED"/>
    <property type="match status" value="1"/>
</dbReference>
<gene>
    <name evidence="3" type="ORF">KFL_006680070</name>
</gene>
<name>A0A1Y1IMI5_KLENI</name>
<dbReference type="GO" id="GO:0016491">
    <property type="term" value="F:oxidoreductase activity"/>
    <property type="evidence" value="ECO:0007669"/>
    <property type="project" value="InterPro"/>
</dbReference>
<dbReference type="InterPro" id="IPR013154">
    <property type="entry name" value="ADH-like_N"/>
</dbReference>
<dbReference type="OMA" id="PVVPGWD"/>
<feature type="chain" id="PRO_5013276767" evidence="1">
    <location>
        <begin position="19"/>
        <end position="380"/>
    </location>
</feature>
<dbReference type="InterPro" id="IPR011032">
    <property type="entry name" value="GroES-like_sf"/>
</dbReference>
<dbReference type="SUPFAM" id="SSF51735">
    <property type="entry name" value="NAD(P)-binding Rossmann-fold domains"/>
    <property type="match status" value="1"/>
</dbReference>
<dbReference type="Gene3D" id="3.90.180.10">
    <property type="entry name" value="Medium-chain alcohol dehydrogenases, catalytic domain"/>
    <property type="match status" value="1"/>
</dbReference>
<keyword evidence="4" id="KW-1185">Reference proteome</keyword>
<reference evidence="3 4" key="1">
    <citation type="journal article" date="2014" name="Nat. Commun.">
        <title>Klebsormidium flaccidum genome reveals primary factors for plant terrestrial adaptation.</title>
        <authorList>
            <person name="Hori K."/>
            <person name="Maruyama F."/>
            <person name="Fujisawa T."/>
            <person name="Togashi T."/>
            <person name="Yamamoto N."/>
            <person name="Seo M."/>
            <person name="Sato S."/>
            <person name="Yamada T."/>
            <person name="Mori H."/>
            <person name="Tajima N."/>
            <person name="Moriyama T."/>
            <person name="Ikeuchi M."/>
            <person name="Watanabe M."/>
            <person name="Wada H."/>
            <person name="Kobayashi K."/>
            <person name="Saito M."/>
            <person name="Masuda T."/>
            <person name="Sasaki-Sekimoto Y."/>
            <person name="Mashiguchi K."/>
            <person name="Awai K."/>
            <person name="Shimojima M."/>
            <person name="Masuda S."/>
            <person name="Iwai M."/>
            <person name="Nobusawa T."/>
            <person name="Narise T."/>
            <person name="Kondo S."/>
            <person name="Saito H."/>
            <person name="Sato R."/>
            <person name="Murakawa M."/>
            <person name="Ihara Y."/>
            <person name="Oshima-Yamada Y."/>
            <person name="Ohtaka K."/>
            <person name="Satoh M."/>
            <person name="Sonobe K."/>
            <person name="Ishii M."/>
            <person name="Ohtani R."/>
            <person name="Kanamori-Sato M."/>
            <person name="Honoki R."/>
            <person name="Miyazaki D."/>
            <person name="Mochizuki H."/>
            <person name="Umetsu J."/>
            <person name="Higashi K."/>
            <person name="Shibata D."/>
            <person name="Kamiya Y."/>
            <person name="Sato N."/>
            <person name="Nakamura Y."/>
            <person name="Tabata S."/>
            <person name="Ida S."/>
            <person name="Kurokawa K."/>
            <person name="Ohta H."/>
        </authorList>
    </citation>
    <scope>NUCLEOTIDE SEQUENCE [LARGE SCALE GENOMIC DNA]</scope>
    <source>
        <strain evidence="3 4">NIES-2285</strain>
    </source>
</reference>
<dbReference type="InterPro" id="IPR052585">
    <property type="entry name" value="Lipid_raft_assoc_Zn_ADH"/>
</dbReference>
<dbReference type="STRING" id="105231.A0A1Y1IMI5"/>
<dbReference type="CDD" id="cd05289">
    <property type="entry name" value="MDR_like_2"/>
    <property type="match status" value="1"/>
</dbReference>
<accession>A0A1Y1IMI5</accession>
<feature type="signal peptide" evidence="1">
    <location>
        <begin position="1"/>
        <end position="18"/>
    </location>
</feature>
<protein>
    <submittedName>
        <fullName evidence="3">GroES-like zinc-binding alcohol dehydrogenase family protein</fullName>
    </submittedName>
</protein>
<dbReference type="InterPro" id="IPR020843">
    <property type="entry name" value="ER"/>
</dbReference>
<dbReference type="Gene3D" id="3.40.50.720">
    <property type="entry name" value="NAD(P)-binding Rossmann-like Domain"/>
    <property type="match status" value="1"/>
</dbReference>
<dbReference type="SUPFAM" id="SSF50129">
    <property type="entry name" value="GroES-like"/>
    <property type="match status" value="1"/>
</dbReference>
<dbReference type="Pfam" id="PF08240">
    <property type="entry name" value="ADH_N"/>
    <property type="match status" value="1"/>
</dbReference>
<dbReference type="Proteomes" id="UP000054558">
    <property type="component" value="Unassembled WGS sequence"/>
</dbReference>
<dbReference type="AlphaFoldDB" id="A0A1Y1IMI5"/>
<dbReference type="InterPro" id="IPR036291">
    <property type="entry name" value="NAD(P)-bd_dom_sf"/>
</dbReference>
<feature type="domain" description="Enoyl reductase (ER)" evidence="2">
    <location>
        <begin position="52"/>
        <end position="377"/>
    </location>
</feature>
<evidence type="ECO:0000259" key="2">
    <source>
        <dbReference type="SMART" id="SM00829"/>
    </source>
</evidence>
<dbReference type="Pfam" id="PF13602">
    <property type="entry name" value="ADH_zinc_N_2"/>
    <property type="match status" value="1"/>
</dbReference>
<dbReference type="OrthoDB" id="48317at2759"/>
<dbReference type="SMART" id="SM00829">
    <property type="entry name" value="PKS_ER"/>
    <property type="match status" value="1"/>
</dbReference>
<keyword evidence="1" id="KW-0732">Signal</keyword>
<evidence type="ECO:0000256" key="1">
    <source>
        <dbReference type="SAM" id="SignalP"/>
    </source>
</evidence>
<organism evidence="3 4">
    <name type="scientific">Klebsormidium nitens</name>
    <name type="common">Green alga</name>
    <name type="synonym">Ulothrix nitens</name>
    <dbReference type="NCBI Taxonomy" id="105231"/>
    <lineage>
        <taxon>Eukaryota</taxon>
        <taxon>Viridiplantae</taxon>
        <taxon>Streptophyta</taxon>
        <taxon>Klebsormidiophyceae</taxon>
        <taxon>Klebsormidiales</taxon>
        <taxon>Klebsormidiaceae</taxon>
        <taxon>Klebsormidium</taxon>
    </lineage>
</organism>
<dbReference type="EMBL" id="DF237617">
    <property type="protein sequence ID" value="GAQ90659.1"/>
    <property type="molecule type" value="Genomic_DNA"/>
</dbReference>
<evidence type="ECO:0000313" key="4">
    <source>
        <dbReference type="Proteomes" id="UP000054558"/>
    </source>
</evidence>
<sequence>MALRGVWHKAWLLRWSAADLEQCRAFASTACRGAEGHQAVQRCKAVVLPRFGGPEVLQLRDGVNVPPVKAGQVLVKVHAAAINPLDVRIREGYGRSIFEPLLPLVLGRDLSGEVAALGSGIGSFKVGDSVFGALHPTAVFGTYSQYTVADCSELQPKPQNLSHREAATIPFAALTAWRAVRSIGKLKKGQRLMVLGAGGAVGLSAIQLARAAGADVSCTCGNRSMDIVKKVGASHAIHYAKSAKEVKQAAEGHYDVVLDALGKPETEQLGIELLRKGGHYVTLHGETARLTDELGIVAGGAASVAQLARKRLQFQYSHGVDYSWAVMRPDEDALHEIARLASDGTLHIDVGKHLPLSHVVEAQALQYSKDVRGKVVLDVE</sequence>
<evidence type="ECO:0000313" key="3">
    <source>
        <dbReference type="EMBL" id="GAQ90659.1"/>
    </source>
</evidence>